<evidence type="ECO:0000256" key="1">
    <source>
        <dbReference type="SAM" id="MobiDB-lite"/>
    </source>
</evidence>
<reference evidence="3 4" key="1">
    <citation type="journal article" date="2016" name="Genome Announc.">
        <title>Complete Genome Sequence of Methylobacterium populi P-1M, Isolated from Pink-Pigmented Household Biofilm.</title>
        <authorList>
            <person name="Morohoshi T."/>
            <person name="Ikeda T."/>
        </authorList>
    </citation>
    <scope>NUCLEOTIDE SEQUENCE [LARGE SCALE GENOMIC DNA]</scope>
    <source>
        <strain evidence="3 4">P-1M</strain>
    </source>
</reference>
<gene>
    <name evidence="3" type="ORF">MPPM_2974</name>
</gene>
<evidence type="ECO:0000313" key="3">
    <source>
        <dbReference type="EMBL" id="BAU91579.1"/>
    </source>
</evidence>
<evidence type="ECO:0000259" key="2">
    <source>
        <dbReference type="PROSITE" id="PS51664"/>
    </source>
</evidence>
<organism evidence="3 4">
    <name type="scientific">Methylorubrum populi</name>
    <dbReference type="NCBI Taxonomy" id="223967"/>
    <lineage>
        <taxon>Bacteria</taxon>
        <taxon>Pseudomonadati</taxon>
        <taxon>Pseudomonadota</taxon>
        <taxon>Alphaproteobacteria</taxon>
        <taxon>Hyphomicrobiales</taxon>
        <taxon>Methylobacteriaceae</taxon>
        <taxon>Methylorubrum</taxon>
    </lineage>
</organism>
<dbReference type="InterPro" id="IPR003776">
    <property type="entry name" value="YcaO-like_dom"/>
</dbReference>
<dbReference type="EMBL" id="AP014809">
    <property type="protein sequence ID" value="BAU91579.1"/>
    <property type="molecule type" value="Genomic_DNA"/>
</dbReference>
<dbReference type="Pfam" id="PF02624">
    <property type="entry name" value="YcaO"/>
    <property type="match status" value="1"/>
</dbReference>
<name>A0A160PEL3_9HYPH</name>
<dbReference type="PANTHER" id="PTHR37809:SF1">
    <property type="entry name" value="RIBOSOMAL PROTEIN S12 METHYLTHIOTRANSFERASE ACCESSORY FACTOR YCAO"/>
    <property type="match status" value="1"/>
</dbReference>
<dbReference type="AlphaFoldDB" id="A0A160PEL3"/>
<feature type="region of interest" description="Disordered" evidence="1">
    <location>
        <begin position="19"/>
        <end position="45"/>
    </location>
</feature>
<feature type="domain" description="YcaO" evidence="2">
    <location>
        <begin position="105"/>
        <end position="553"/>
    </location>
</feature>
<dbReference type="PANTHER" id="PTHR37809">
    <property type="entry name" value="RIBOSOMAL PROTEIN S12 METHYLTHIOTRANSFERASE ACCESSORY FACTOR YCAO"/>
    <property type="match status" value="1"/>
</dbReference>
<protein>
    <recommendedName>
        <fullName evidence="2">YcaO domain-containing protein</fullName>
    </recommendedName>
</protein>
<proteinExistence type="predicted"/>
<dbReference type="Gene3D" id="3.30.1330.230">
    <property type="match status" value="1"/>
</dbReference>
<sequence>MERGTGQPLLMDRTMTATDALDRDDRAHHPSLAAPRPYRRGAPRRIEGLPERLPDAVRAYLDVLPEGRVVGFNLAGLDRTGIPVWFVALFLDDPFYVGAMPSGIGYGATDDEALIGAVAEIAENLMPSVALLPRKGDNQAAVSYADLVRVYGAGSVADPLTLCLPAGSPVGRDTPLDWTKAVRARTGESVWMPLDIAATDYFELRQGYQPFTNLITNGLGAGPDVAFALGHGLLELLQRDGNGLLFRALDQGVMLDLDGIGPETRGMLDRLESLGIRALPKFATDQFGLTNLYVVGYDEDPARTPAPIALSACGEACDPDRERALRKALLEFQAARVRKTFGHGPLALADTVAPPGYVEAFIQKALPSLDLEESRALQAMLAWLDLSSAELRKVLSNTVYSERSTKAFSELPTTEAPDGHARGRIAQERLEAAGFDVLYVDCSPPGGGIGVVKAIVPGLEVETMSYYRIGERNTCKLIEREHPLIRFGTPSDTLLPVRLTPEAVERFGGQPLFDVALAEQIVGSHYPLYREPESHHAPFRYERQGRRAERRPA</sequence>
<dbReference type="PROSITE" id="PS51664">
    <property type="entry name" value="YCAO"/>
    <property type="match status" value="1"/>
</dbReference>
<accession>A0A160PEL3</accession>
<evidence type="ECO:0000313" key="4">
    <source>
        <dbReference type="Proteomes" id="UP000218288"/>
    </source>
</evidence>
<dbReference type="Proteomes" id="UP000218288">
    <property type="component" value="Chromosome"/>
</dbReference>